<protein>
    <recommendedName>
        <fullName evidence="3">F-box domain-containing protein</fullName>
    </recommendedName>
</protein>
<keyword evidence="2" id="KW-1185">Reference proteome</keyword>
<organism evidence="1 2">
    <name type="scientific">Anisodus tanguticus</name>
    <dbReference type="NCBI Taxonomy" id="243964"/>
    <lineage>
        <taxon>Eukaryota</taxon>
        <taxon>Viridiplantae</taxon>
        <taxon>Streptophyta</taxon>
        <taxon>Embryophyta</taxon>
        <taxon>Tracheophyta</taxon>
        <taxon>Spermatophyta</taxon>
        <taxon>Magnoliopsida</taxon>
        <taxon>eudicotyledons</taxon>
        <taxon>Gunneridae</taxon>
        <taxon>Pentapetalae</taxon>
        <taxon>asterids</taxon>
        <taxon>lamiids</taxon>
        <taxon>Solanales</taxon>
        <taxon>Solanaceae</taxon>
        <taxon>Solanoideae</taxon>
        <taxon>Hyoscyameae</taxon>
        <taxon>Anisodus</taxon>
    </lineage>
</organism>
<comment type="caution">
    <text evidence="1">The sequence shown here is derived from an EMBL/GenBank/DDBJ whole genome shotgun (WGS) entry which is preliminary data.</text>
</comment>
<gene>
    <name evidence="1" type="ORF">RND71_006999</name>
</gene>
<dbReference type="Proteomes" id="UP001291623">
    <property type="component" value="Unassembled WGS sequence"/>
</dbReference>
<evidence type="ECO:0000313" key="2">
    <source>
        <dbReference type="Proteomes" id="UP001291623"/>
    </source>
</evidence>
<evidence type="ECO:0000313" key="1">
    <source>
        <dbReference type="EMBL" id="KAK4376322.1"/>
    </source>
</evidence>
<proteinExistence type="predicted"/>
<accession>A0AAE1SWA0</accession>
<name>A0AAE1SWA0_9SOLA</name>
<evidence type="ECO:0008006" key="3">
    <source>
        <dbReference type="Google" id="ProtNLM"/>
    </source>
</evidence>
<sequence length="84" mass="9381">MANWAELSHDLICMIAKRIKVMEDFSVFGAVCTSWRTAATRDNFDVLSPSSSIAYAGLLADGVDDYREFYSLQGKNFTHIAPRS</sequence>
<dbReference type="AlphaFoldDB" id="A0AAE1SWA0"/>
<dbReference type="Gene3D" id="1.20.1280.50">
    <property type="match status" value="1"/>
</dbReference>
<dbReference type="EMBL" id="JAVYJV010000003">
    <property type="protein sequence ID" value="KAK4376322.1"/>
    <property type="molecule type" value="Genomic_DNA"/>
</dbReference>
<reference evidence="1" key="1">
    <citation type="submission" date="2023-12" db="EMBL/GenBank/DDBJ databases">
        <title>Genome assembly of Anisodus tanguticus.</title>
        <authorList>
            <person name="Wang Y.-J."/>
        </authorList>
    </citation>
    <scope>NUCLEOTIDE SEQUENCE</scope>
    <source>
        <strain evidence="1">KB-2021</strain>
        <tissue evidence="1">Leaf</tissue>
    </source>
</reference>